<feature type="domain" description="LicD/FKTN/FKRP nucleotidyltransferase" evidence="1">
    <location>
        <begin position="30"/>
        <end position="62"/>
    </location>
</feature>
<dbReference type="PANTHER" id="PTHR13627">
    <property type="entry name" value="FUKUTIN RELATED PROTEIN"/>
    <property type="match status" value="1"/>
</dbReference>
<evidence type="ECO:0000313" key="2">
    <source>
        <dbReference type="EMBL" id="GAH36771.1"/>
    </source>
</evidence>
<dbReference type="GO" id="GO:0009100">
    <property type="term" value="P:glycoprotein metabolic process"/>
    <property type="evidence" value="ECO:0007669"/>
    <property type="project" value="UniProtKB-ARBA"/>
</dbReference>
<organism evidence="2">
    <name type="scientific">marine sediment metagenome</name>
    <dbReference type="NCBI Taxonomy" id="412755"/>
    <lineage>
        <taxon>unclassified sequences</taxon>
        <taxon>metagenomes</taxon>
        <taxon>ecological metagenomes</taxon>
    </lineage>
</organism>
<evidence type="ECO:0000259" key="1">
    <source>
        <dbReference type="Pfam" id="PF04991"/>
    </source>
</evidence>
<name>X1ETP6_9ZZZZ</name>
<proteinExistence type="predicted"/>
<dbReference type="EMBL" id="BARU01008098">
    <property type="protein sequence ID" value="GAH36771.1"/>
    <property type="molecule type" value="Genomic_DNA"/>
</dbReference>
<dbReference type="AlphaFoldDB" id="X1ETP6"/>
<dbReference type="InterPro" id="IPR052613">
    <property type="entry name" value="LicD_transferase"/>
</dbReference>
<protein>
    <recommendedName>
        <fullName evidence="1">LicD/FKTN/FKRP nucleotidyltransferase domain-containing protein</fullName>
    </recommendedName>
</protein>
<dbReference type="InterPro" id="IPR007074">
    <property type="entry name" value="LicD/FKTN/FKRP_NTP_transf"/>
</dbReference>
<feature type="non-terminal residue" evidence="2">
    <location>
        <position position="146"/>
    </location>
</feature>
<reference evidence="2" key="1">
    <citation type="journal article" date="2014" name="Front. Microbiol.">
        <title>High frequency of phylogenetically diverse reductive dehalogenase-homologous genes in deep subseafloor sedimentary metagenomes.</title>
        <authorList>
            <person name="Kawai M."/>
            <person name="Futagami T."/>
            <person name="Toyoda A."/>
            <person name="Takaki Y."/>
            <person name="Nishi S."/>
            <person name="Hori S."/>
            <person name="Arai W."/>
            <person name="Tsubouchi T."/>
            <person name="Morono Y."/>
            <person name="Uchiyama I."/>
            <person name="Ito T."/>
            <person name="Fujiyama A."/>
            <person name="Inagaki F."/>
            <person name="Takami H."/>
        </authorList>
    </citation>
    <scope>NUCLEOTIDE SEQUENCE</scope>
    <source>
        <strain evidence="2">Expedition CK06-06</strain>
    </source>
</reference>
<comment type="caution">
    <text evidence="2">The sequence shown here is derived from an EMBL/GenBank/DDBJ whole genome shotgun (WGS) entry which is preliminary data.</text>
</comment>
<dbReference type="Pfam" id="PF04991">
    <property type="entry name" value="LicD"/>
    <property type="match status" value="1"/>
</dbReference>
<dbReference type="PANTHER" id="PTHR13627:SF31">
    <property type="entry name" value="RIBITOL 5-PHOSPHATE TRANSFERASE FKRP"/>
    <property type="match status" value="1"/>
</dbReference>
<sequence>MINITATASQRKFIDKAQKDLREIKKVFDANNTEFFLLFGTCLGAVRDQNIIAWDYDIDIGVLDSTNKSKIAVKLVEHGFKVTQWKHYWLSIKRIRNDIIWFVRRRDKIVGIGEKNNESITIPAKFFNDLENVKIGNDEYLAPCPT</sequence>
<accession>X1ETP6</accession>
<gene>
    <name evidence="2" type="ORF">S03H2_15912</name>
</gene>